<evidence type="ECO:0000256" key="4">
    <source>
        <dbReference type="ARBA" id="ARBA00022975"/>
    </source>
</evidence>
<evidence type="ECO:0000259" key="9">
    <source>
        <dbReference type="SMART" id="SM00934"/>
    </source>
</evidence>
<evidence type="ECO:0000256" key="5">
    <source>
        <dbReference type="ARBA" id="ARBA00023239"/>
    </source>
</evidence>
<dbReference type="EMBL" id="PVUE01000015">
    <property type="protein sequence ID" value="PRZ40651.1"/>
    <property type="molecule type" value="Genomic_DNA"/>
</dbReference>
<comment type="caution">
    <text evidence="10">The sequence shown here is derived from an EMBL/GenBank/DDBJ whole genome shotgun (WGS) entry which is preliminary data.</text>
</comment>
<dbReference type="RefSeq" id="WP_106350069.1">
    <property type="nucleotide sequence ID" value="NZ_PVUE01000015.1"/>
</dbReference>
<evidence type="ECO:0000256" key="8">
    <source>
        <dbReference type="SAM" id="MobiDB-lite"/>
    </source>
</evidence>
<evidence type="ECO:0000256" key="3">
    <source>
        <dbReference type="ARBA" id="ARBA00022793"/>
    </source>
</evidence>
<keyword evidence="5 7" id="KW-0456">Lyase</keyword>
<keyword evidence="3 7" id="KW-0210">Decarboxylase</keyword>
<dbReference type="PANTHER" id="PTHR43375">
    <property type="entry name" value="OROTIDINE 5'-PHOSPHATE DECARBOXYLASE"/>
    <property type="match status" value="1"/>
</dbReference>
<feature type="region of interest" description="Disordered" evidence="8">
    <location>
        <begin position="262"/>
        <end position="283"/>
    </location>
</feature>
<keyword evidence="4 7" id="KW-0665">Pyrimidine biosynthesis</keyword>
<sequence>MMPEPFGDRLLAAFEARVPMCVGIDPHKQLLEAWGLRDDVAGLESFARTCIDAFADQVAVLKPQSAFFERHGAAGVAVLERTIAAARAAGALVILDAKRGDIGSTAAAYAEAYLERHSAMFCDALTVSPYLGFGSVRPFIDAAQRNGAGVFVLAETSNPEGPQVQRAAVAAGMTVAQHIVNEAAEVNTQFLDERNSTLGSVGVVIGGTIAPGGVDVRRLRGPILVPGFGAQGATVADLARLFPKECTVIASTSRDILSAGPERGELTQKAKTVGSRLAEQRGD</sequence>
<comment type="catalytic activity">
    <reaction evidence="6 7">
        <text>orotidine 5'-phosphate + H(+) = UMP + CO2</text>
        <dbReference type="Rhea" id="RHEA:11596"/>
        <dbReference type="ChEBI" id="CHEBI:15378"/>
        <dbReference type="ChEBI" id="CHEBI:16526"/>
        <dbReference type="ChEBI" id="CHEBI:57538"/>
        <dbReference type="ChEBI" id="CHEBI:57865"/>
        <dbReference type="EC" id="4.1.1.23"/>
    </reaction>
</comment>
<evidence type="ECO:0000313" key="10">
    <source>
        <dbReference type="EMBL" id="PRZ40651.1"/>
    </source>
</evidence>
<gene>
    <name evidence="7" type="primary">pyrF</name>
    <name evidence="10" type="ORF">CLV47_11579</name>
</gene>
<evidence type="ECO:0000256" key="6">
    <source>
        <dbReference type="ARBA" id="ARBA00049157"/>
    </source>
</evidence>
<comment type="pathway">
    <text evidence="1 7">Pyrimidine metabolism; UMP biosynthesis via de novo pathway; UMP from orotate: step 2/2.</text>
</comment>
<feature type="domain" description="Orotidine 5'-phosphate decarboxylase" evidence="9">
    <location>
        <begin position="19"/>
        <end position="269"/>
    </location>
</feature>
<organism evidence="10 11">
    <name type="scientific">Antricoccus suffuscus</name>
    <dbReference type="NCBI Taxonomy" id="1629062"/>
    <lineage>
        <taxon>Bacteria</taxon>
        <taxon>Bacillati</taxon>
        <taxon>Actinomycetota</taxon>
        <taxon>Actinomycetes</taxon>
        <taxon>Geodermatophilales</taxon>
        <taxon>Antricoccaceae</taxon>
        <taxon>Antricoccus</taxon>
    </lineage>
</organism>
<dbReference type="HAMAP" id="MF_01215">
    <property type="entry name" value="OMPdecase_type2"/>
    <property type="match status" value="1"/>
</dbReference>
<dbReference type="InterPro" id="IPR013785">
    <property type="entry name" value="Aldolase_TIM"/>
</dbReference>
<keyword evidence="11" id="KW-1185">Reference proteome</keyword>
<dbReference type="InterPro" id="IPR001754">
    <property type="entry name" value="OMPdeCOase_dom"/>
</dbReference>
<dbReference type="GO" id="GO:0044205">
    <property type="term" value="P:'de novo' UMP biosynthetic process"/>
    <property type="evidence" value="ECO:0007669"/>
    <property type="project" value="UniProtKB-UniRule"/>
</dbReference>
<feature type="active site" description="Proton donor" evidence="7">
    <location>
        <position position="98"/>
    </location>
</feature>
<dbReference type="SMART" id="SM00934">
    <property type="entry name" value="OMPdecase"/>
    <property type="match status" value="1"/>
</dbReference>
<protein>
    <recommendedName>
        <fullName evidence="7">Orotidine 5'-phosphate decarboxylase</fullName>
        <ecNumber evidence="7">4.1.1.23</ecNumber>
    </recommendedName>
    <alternativeName>
        <fullName evidence="7">OMP decarboxylase</fullName>
        <shortName evidence="7">OMPDCase</shortName>
        <shortName evidence="7">OMPdecase</shortName>
    </alternativeName>
</protein>
<dbReference type="NCBIfam" id="TIGR02127">
    <property type="entry name" value="pyrF_sub2"/>
    <property type="match status" value="1"/>
</dbReference>
<proteinExistence type="inferred from homology"/>
<dbReference type="GO" id="GO:0004590">
    <property type="term" value="F:orotidine-5'-phosphate decarboxylase activity"/>
    <property type="evidence" value="ECO:0007669"/>
    <property type="project" value="UniProtKB-UniRule"/>
</dbReference>
<dbReference type="Gene3D" id="3.20.20.70">
    <property type="entry name" value="Aldolase class I"/>
    <property type="match status" value="1"/>
</dbReference>
<dbReference type="Proteomes" id="UP000237752">
    <property type="component" value="Unassembled WGS sequence"/>
</dbReference>
<dbReference type="PANTHER" id="PTHR43375:SF1">
    <property type="entry name" value="OROTIDINE 5'-PHOSPHATE DECARBOXYLASE"/>
    <property type="match status" value="1"/>
</dbReference>
<evidence type="ECO:0000256" key="1">
    <source>
        <dbReference type="ARBA" id="ARBA00004861"/>
    </source>
</evidence>
<evidence type="ECO:0000256" key="2">
    <source>
        <dbReference type="ARBA" id="ARBA00008847"/>
    </source>
</evidence>
<accession>A0A2T0ZWB5</accession>
<dbReference type="InterPro" id="IPR011995">
    <property type="entry name" value="OMPdecase_type-2"/>
</dbReference>
<reference evidence="10 11" key="1">
    <citation type="submission" date="2018-03" db="EMBL/GenBank/DDBJ databases">
        <title>Genomic Encyclopedia of Archaeal and Bacterial Type Strains, Phase II (KMG-II): from individual species to whole genera.</title>
        <authorList>
            <person name="Goeker M."/>
        </authorList>
    </citation>
    <scope>NUCLEOTIDE SEQUENCE [LARGE SCALE GENOMIC DNA]</scope>
    <source>
        <strain evidence="10 11">DSM 100065</strain>
    </source>
</reference>
<dbReference type="OrthoDB" id="9808470at2"/>
<evidence type="ECO:0000256" key="7">
    <source>
        <dbReference type="HAMAP-Rule" id="MF_01215"/>
    </source>
</evidence>
<dbReference type="GO" id="GO:0006207">
    <property type="term" value="P:'de novo' pyrimidine nucleobase biosynthetic process"/>
    <property type="evidence" value="ECO:0007669"/>
    <property type="project" value="InterPro"/>
</dbReference>
<dbReference type="Pfam" id="PF00215">
    <property type="entry name" value="OMPdecase"/>
    <property type="match status" value="1"/>
</dbReference>
<dbReference type="InterPro" id="IPR011060">
    <property type="entry name" value="RibuloseP-bd_barrel"/>
</dbReference>
<dbReference type="AlphaFoldDB" id="A0A2T0ZWB5"/>
<name>A0A2T0ZWB5_9ACTN</name>
<dbReference type="UniPathway" id="UPA00070">
    <property type="reaction ID" value="UER00120"/>
</dbReference>
<dbReference type="EC" id="4.1.1.23" evidence="7"/>
<dbReference type="SUPFAM" id="SSF51366">
    <property type="entry name" value="Ribulose-phoshate binding barrel"/>
    <property type="match status" value="1"/>
</dbReference>
<dbReference type="PROSITE" id="PS00156">
    <property type="entry name" value="OMPDECASE"/>
    <property type="match status" value="1"/>
</dbReference>
<dbReference type="InterPro" id="IPR018089">
    <property type="entry name" value="OMPdecase_AS"/>
</dbReference>
<comment type="similarity">
    <text evidence="2 7">Belongs to the OMP decarboxylase family. Type 2 subfamily.</text>
</comment>
<evidence type="ECO:0000313" key="11">
    <source>
        <dbReference type="Proteomes" id="UP000237752"/>
    </source>
</evidence>
<dbReference type="CDD" id="cd04725">
    <property type="entry name" value="OMP_decarboxylase_like"/>
    <property type="match status" value="1"/>
</dbReference>